<dbReference type="Gene3D" id="1.10.357.110">
    <property type="entry name" value="Vacuolar protein sorting-associated protein 53, C-terminus"/>
    <property type="match status" value="1"/>
</dbReference>
<dbReference type="Pfam" id="PF04100">
    <property type="entry name" value="Vps53_N"/>
    <property type="match status" value="1"/>
</dbReference>
<dbReference type="GO" id="GO:0042147">
    <property type="term" value="P:retrograde transport, endosome to Golgi"/>
    <property type="evidence" value="ECO:0007669"/>
    <property type="project" value="InterPro"/>
</dbReference>
<feature type="domain" description="Vps53 N-terminal" evidence="7">
    <location>
        <begin position="10"/>
        <end position="347"/>
    </location>
</feature>
<proteinExistence type="inferred from homology"/>
<dbReference type="InterPro" id="IPR007234">
    <property type="entry name" value="Vps53_N"/>
</dbReference>
<comment type="subcellular location">
    <subcellularLocation>
        <location evidence="2">Endosome membrane</location>
        <topology evidence="2">Peripheral membrane protein</topology>
    </subcellularLocation>
    <subcellularLocation>
        <location evidence="1">Golgi apparatus</location>
        <location evidence="1">trans-Golgi network membrane</location>
        <topology evidence="1">Peripheral membrane protein</topology>
    </subcellularLocation>
</comment>
<protein>
    <submittedName>
        <fullName evidence="9">CIC11C00000001470</fullName>
    </submittedName>
</protein>
<evidence type="ECO:0000256" key="4">
    <source>
        <dbReference type="ARBA" id="ARBA00022753"/>
    </source>
</evidence>
<organism evidence="9 10">
    <name type="scientific">Sungouiella intermedia</name>
    <dbReference type="NCBI Taxonomy" id="45354"/>
    <lineage>
        <taxon>Eukaryota</taxon>
        <taxon>Fungi</taxon>
        <taxon>Dikarya</taxon>
        <taxon>Ascomycota</taxon>
        <taxon>Saccharomycotina</taxon>
        <taxon>Pichiomycetes</taxon>
        <taxon>Metschnikowiaceae</taxon>
        <taxon>Sungouiella</taxon>
    </lineage>
</organism>
<evidence type="ECO:0000256" key="1">
    <source>
        <dbReference type="ARBA" id="ARBA00004150"/>
    </source>
</evidence>
<feature type="domain" description="Vps53 C-terminal" evidence="8">
    <location>
        <begin position="582"/>
        <end position="676"/>
    </location>
</feature>
<evidence type="ECO:0000313" key="10">
    <source>
        <dbReference type="Proteomes" id="UP000182259"/>
    </source>
</evidence>
<dbReference type="InterPro" id="IPR038260">
    <property type="entry name" value="Vps53_C_sf"/>
</dbReference>
<dbReference type="AlphaFoldDB" id="A0A1L0C093"/>
<dbReference type="GO" id="GO:0000938">
    <property type="term" value="C:GARP complex"/>
    <property type="evidence" value="ECO:0007669"/>
    <property type="project" value="InterPro"/>
</dbReference>
<evidence type="ECO:0000259" key="8">
    <source>
        <dbReference type="Pfam" id="PF16854"/>
    </source>
</evidence>
<accession>A0A1L0C093</accession>
<evidence type="ECO:0000256" key="5">
    <source>
        <dbReference type="ARBA" id="ARBA00023034"/>
    </source>
</evidence>
<evidence type="ECO:0000256" key="3">
    <source>
        <dbReference type="ARBA" id="ARBA00008628"/>
    </source>
</evidence>
<evidence type="ECO:0000313" key="9">
    <source>
        <dbReference type="EMBL" id="SGZ57001.1"/>
    </source>
</evidence>
<dbReference type="EMBL" id="LT635768">
    <property type="protein sequence ID" value="SGZ57001.1"/>
    <property type="molecule type" value="Genomic_DNA"/>
</dbReference>
<sequence>MGFVYDPEIQLAKLFPSEDSLGNLDAVLDHIQKQKLATNVRLRNEIAAYKHPIDLHHNIGVLTDSFRDIRQKSINTQATIFQMTSSIQRLDTTKRNLVLSMKILKRLQMLVNAFNSLTDVVLTRDYKEIATYLGVVKELMEFFKPYKSIDEIGTLNQLIHKTQNKLVDDVFIDFEDSFTNNFTNDKLVYGCEILELVDAKYKDKLLSWFYNLQLKEIQSIFNTTDEAGNMENLSRRYIFFNNILTNIRSHYLNVFPDLWQVDLELTKLFCKVTKQDLTNQLKGSNIPSSVILEALKKSLDFEKSLNDTYKTDEFTKIILSLFEPYLTTWITEQDSLLSQKFMEFYSAPKIPSELITPQTADDLLAVLRVNSVPNFAASSVELFKTFQKLLVQIIKLSTGEILIDLSKLFAKYLREYHSKILIPILNQANSNPKGIEPLKYLTMILNTSDYVINNTNDLQDKMEKLIDVRYRLSIDFESAKNLFFDLIGKSIKAAVQKVSVDLQFLWRQFENNGWDSMEFIADTSTYIDDFVSSLRENNRVILPLIMREGYSRTYCDRLVEMIVTTFMNKLTLIKPLSIINIEQILLDVSVLRKYFSILPHYADPNFDESRRNDETEVPIPKAYTRFLGNQFTKLETLLKLLLTPTLPVDNIVESYFNLIGDKSVPNFTKFLDLKSIEKQNQAKYIENFKLQLTVSNDLIDESPIFGVFESEGHANQAHPLAQPTPQPVDFKDLISSKSPEPNIPDFLKTNTAKIQNIKLNNPLKDFTLNGEQHVNKFNENFKNIGKFFRKDFNDFD</sequence>
<evidence type="ECO:0000256" key="6">
    <source>
        <dbReference type="ARBA" id="ARBA00023136"/>
    </source>
</evidence>
<evidence type="ECO:0000259" key="7">
    <source>
        <dbReference type="Pfam" id="PF04100"/>
    </source>
</evidence>
<dbReference type="GO" id="GO:0005829">
    <property type="term" value="C:cytosol"/>
    <property type="evidence" value="ECO:0007669"/>
    <property type="project" value="GOC"/>
</dbReference>
<reference evidence="9 10" key="1">
    <citation type="submission" date="2016-10" db="EMBL/GenBank/DDBJ databases">
        <authorList>
            <person name="de Groot N.N."/>
        </authorList>
    </citation>
    <scope>NUCLEOTIDE SEQUENCE [LARGE SCALE GENOMIC DNA]</scope>
    <source>
        <strain evidence="9 10">PYCC 4715</strain>
    </source>
</reference>
<name>A0A1L0C093_9ASCO</name>
<dbReference type="PANTHER" id="PTHR12820:SF0">
    <property type="entry name" value="VACUOLAR PROTEIN SORTING-ASSOCIATED PROTEIN 53 HOMOLOG"/>
    <property type="match status" value="1"/>
</dbReference>
<keyword evidence="4" id="KW-0967">Endosome</keyword>
<comment type="similarity">
    <text evidence="3">Belongs to the VPS53 family.</text>
</comment>
<dbReference type="InterPro" id="IPR039766">
    <property type="entry name" value="Vps53"/>
</dbReference>
<evidence type="ECO:0000256" key="2">
    <source>
        <dbReference type="ARBA" id="ARBA00004481"/>
    </source>
</evidence>
<dbReference type="Proteomes" id="UP000182259">
    <property type="component" value="Chromosome V"/>
</dbReference>
<dbReference type="InterPro" id="IPR031745">
    <property type="entry name" value="Vps53_C"/>
</dbReference>
<keyword evidence="5" id="KW-0333">Golgi apparatus</keyword>
<dbReference type="PANTHER" id="PTHR12820">
    <property type="entry name" value="VACUOLAR SORTING PROTEIN 53"/>
    <property type="match status" value="1"/>
</dbReference>
<dbReference type="GO" id="GO:0010008">
    <property type="term" value="C:endosome membrane"/>
    <property type="evidence" value="ECO:0007669"/>
    <property type="project" value="UniProtKB-SubCell"/>
</dbReference>
<dbReference type="Pfam" id="PF16854">
    <property type="entry name" value="VPS53_C"/>
    <property type="match status" value="1"/>
</dbReference>
<keyword evidence="6" id="KW-0472">Membrane</keyword>
<gene>
    <name evidence="9" type="ORF">SAMEA4029009_CIC11G00000001470</name>
</gene>